<dbReference type="STRING" id="1817768.A3A87_01475"/>
<evidence type="ECO:0000313" key="5">
    <source>
        <dbReference type="Proteomes" id="UP000179037"/>
    </source>
</evidence>
<keyword evidence="1 2" id="KW-0129">CBS domain</keyword>
<organism evidence="4 5">
    <name type="scientific">Candidatus Muproteobacteria bacterium RIFCSPLOWO2_01_FULL_60_18</name>
    <dbReference type="NCBI Taxonomy" id="1817768"/>
    <lineage>
        <taxon>Bacteria</taxon>
        <taxon>Pseudomonadati</taxon>
        <taxon>Pseudomonadota</taxon>
        <taxon>Candidatus Muproteobacteria</taxon>
    </lineage>
</organism>
<keyword evidence="4" id="KW-0808">Transferase</keyword>
<evidence type="ECO:0000313" key="4">
    <source>
        <dbReference type="EMBL" id="OGI50020.1"/>
    </source>
</evidence>
<comment type="caution">
    <text evidence="4">The sequence shown here is derived from an EMBL/GenBank/DDBJ whole genome shotgun (WGS) entry which is preliminary data.</text>
</comment>
<dbReference type="InterPro" id="IPR051257">
    <property type="entry name" value="Diverse_CBS-Domain"/>
</dbReference>
<dbReference type="PANTHER" id="PTHR43080:SF2">
    <property type="entry name" value="CBS DOMAIN-CONTAINING PROTEIN"/>
    <property type="match status" value="1"/>
</dbReference>
<evidence type="ECO:0000259" key="3">
    <source>
        <dbReference type="PROSITE" id="PS51371"/>
    </source>
</evidence>
<feature type="domain" description="CBS" evidence="3">
    <location>
        <begin position="7"/>
        <end position="67"/>
    </location>
</feature>
<dbReference type="CDD" id="cd17775">
    <property type="entry name" value="CBS_pair_bact_arch"/>
    <property type="match status" value="1"/>
</dbReference>
<dbReference type="AlphaFoldDB" id="A0A1F6TY32"/>
<dbReference type="SUPFAM" id="SSF54631">
    <property type="entry name" value="CBS-domain pair"/>
    <property type="match status" value="1"/>
</dbReference>
<dbReference type="GO" id="GO:0016301">
    <property type="term" value="F:kinase activity"/>
    <property type="evidence" value="ECO:0007669"/>
    <property type="project" value="UniProtKB-KW"/>
</dbReference>
<evidence type="ECO:0000256" key="1">
    <source>
        <dbReference type="ARBA" id="ARBA00023122"/>
    </source>
</evidence>
<dbReference type="Gene3D" id="3.10.580.10">
    <property type="entry name" value="CBS-domain"/>
    <property type="match status" value="1"/>
</dbReference>
<sequence>MLVGKICNREVVFVHQDTSIPEAARLMREHHVGDLVVVKERNGKRVPVGIVTDRDIVLEVIAEGVDMNDVNVGDIMSDNLVTAREGDDLLETIKVMRAKGIRRLPVIDDDNELAGILSVDDLLELFSEQIADLARLIAFEQKREKESRK</sequence>
<protein>
    <submittedName>
        <fullName evidence="4">Histidine kinase</fullName>
    </submittedName>
</protein>
<gene>
    <name evidence="4" type="ORF">A3A87_01475</name>
</gene>
<evidence type="ECO:0000256" key="2">
    <source>
        <dbReference type="PROSITE-ProRule" id="PRU00703"/>
    </source>
</evidence>
<name>A0A1F6TY32_9PROT</name>
<accession>A0A1F6TY32</accession>
<dbReference type="SMART" id="SM00116">
    <property type="entry name" value="CBS"/>
    <property type="match status" value="2"/>
</dbReference>
<dbReference type="InterPro" id="IPR046342">
    <property type="entry name" value="CBS_dom_sf"/>
</dbReference>
<dbReference type="Pfam" id="PF00571">
    <property type="entry name" value="CBS"/>
    <property type="match status" value="2"/>
</dbReference>
<feature type="domain" description="CBS" evidence="3">
    <location>
        <begin position="76"/>
        <end position="133"/>
    </location>
</feature>
<keyword evidence="4" id="KW-0418">Kinase</keyword>
<dbReference type="Proteomes" id="UP000179037">
    <property type="component" value="Unassembled WGS sequence"/>
</dbReference>
<reference evidence="4 5" key="1">
    <citation type="journal article" date="2016" name="Nat. Commun.">
        <title>Thousands of microbial genomes shed light on interconnected biogeochemical processes in an aquifer system.</title>
        <authorList>
            <person name="Anantharaman K."/>
            <person name="Brown C.T."/>
            <person name="Hug L.A."/>
            <person name="Sharon I."/>
            <person name="Castelle C.J."/>
            <person name="Probst A.J."/>
            <person name="Thomas B.C."/>
            <person name="Singh A."/>
            <person name="Wilkins M.J."/>
            <person name="Karaoz U."/>
            <person name="Brodie E.L."/>
            <person name="Williams K.H."/>
            <person name="Hubbard S.S."/>
            <person name="Banfield J.F."/>
        </authorList>
    </citation>
    <scope>NUCLEOTIDE SEQUENCE [LARGE SCALE GENOMIC DNA]</scope>
</reference>
<dbReference type="PANTHER" id="PTHR43080">
    <property type="entry name" value="CBS DOMAIN-CONTAINING PROTEIN CBSX3, MITOCHONDRIAL"/>
    <property type="match status" value="1"/>
</dbReference>
<dbReference type="InterPro" id="IPR000644">
    <property type="entry name" value="CBS_dom"/>
</dbReference>
<proteinExistence type="predicted"/>
<dbReference type="EMBL" id="MFTC01000080">
    <property type="protein sequence ID" value="OGI50020.1"/>
    <property type="molecule type" value="Genomic_DNA"/>
</dbReference>
<dbReference type="PROSITE" id="PS51371">
    <property type="entry name" value="CBS"/>
    <property type="match status" value="2"/>
</dbReference>